<dbReference type="GO" id="GO:0016887">
    <property type="term" value="F:ATP hydrolysis activity"/>
    <property type="evidence" value="ECO:0007669"/>
    <property type="project" value="InterPro"/>
</dbReference>
<protein>
    <submittedName>
        <fullName evidence="6">ABC superfamily ATP binding cassette transporter, membrane protein</fullName>
    </submittedName>
</protein>
<evidence type="ECO:0000256" key="3">
    <source>
        <dbReference type="ARBA" id="ARBA00022989"/>
    </source>
</evidence>
<name>A0A448MLD5_9PAST</name>
<dbReference type="PANTHER" id="PTHR11384:SF59">
    <property type="entry name" value="LYSOSOMAL COBALAMIN TRANSPORTER ABCD4"/>
    <property type="match status" value="1"/>
</dbReference>
<dbReference type="EMBL" id="LR134405">
    <property type="protein sequence ID" value="VEH65955.1"/>
    <property type="molecule type" value="Genomic_DNA"/>
</dbReference>
<organism evidence="6 7">
    <name type="scientific">Rodentibacter pneumotropicus</name>
    <dbReference type="NCBI Taxonomy" id="758"/>
    <lineage>
        <taxon>Bacteria</taxon>
        <taxon>Pseudomonadati</taxon>
        <taxon>Pseudomonadota</taxon>
        <taxon>Gammaproteobacteria</taxon>
        <taxon>Pasteurellales</taxon>
        <taxon>Pasteurellaceae</taxon>
        <taxon>Rodentibacter</taxon>
    </lineage>
</organism>
<reference evidence="6 7" key="1">
    <citation type="submission" date="2018-12" db="EMBL/GenBank/DDBJ databases">
        <authorList>
            <consortium name="Pathogen Informatics"/>
        </authorList>
    </citation>
    <scope>NUCLEOTIDE SEQUENCE [LARGE SCALE GENOMIC DNA]</scope>
    <source>
        <strain evidence="6 7">NCTC8284</strain>
    </source>
</reference>
<evidence type="ECO:0000313" key="7">
    <source>
        <dbReference type="Proteomes" id="UP000278733"/>
    </source>
</evidence>
<evidence type="ECO:0000313" key="6">
    <source>
        <dbReference type="EMBL" id="VEH65955.1"/>
    </source>
</evidence>
<dbReference type="KEGG" id="rpne:NCTC8284_01110"/>
<evidence type="ECO:0000256" key="1">
    <source>
        <dbReference type="ARBA" id="ARBA00022448"/>
    </source>
</evidence>
<evidence type="ECO:0000259" key="5">
    <source>
        <dbReference type="Pfam" id="PF00005"/>
    </source>
</evidence>
<keyword evidence="3" id="KW-1133">Transmembrane helix</keyword>
<dbReference type="InterPro" id="IPR003439">
    <property type="entry name" value="ABC_transporter-like_ATP-bd"/>
</dbReference>
<dbReference type="SUPFAM" id="SSF52540">
    <property type="entry name" value="P-loop containing nucleoside triphosphate hydrolases"/>
    <property type="match status" value="1"/>
</dbReference>
<evidence type="ECO:0000256" key="4">
    <source>
        <dbReference type="ARBA" id="ARBA00023136"/>
    </source>
</evidence>
<dbReference type="GO" id="GO:0005886">
    <property type="term" value="C:plasma membrane"/>
    <property type="evidence" value="ECO:0007669"/>
    <property type="project" value="TreeGrafter"/>
</dbReference>
<sequence length="57" mass="6684">MEEIDRTLAEETLRKVQLGHLVERLGQTQDWTRILSLGEQQRLAFARLLLHKPKVAF</sequence>
<keyword evidence="2" id="KW-0812">Transmembrane</keyword>
<dbReference type="AlphaFoldDB" id="A0A448MLD5"/>
<evidence type="ECO:0000256" key="2">
    <source>
        <dbReference type="ARBA" id="ARBA00022692"/>
    </source>
</evidence>
<accession>A0A448MLD5</accession>
<gene>
    <name evidence="6" type="primary">yddA_3</name>
    <name evidence="6" type="ORF">NCTC8284_01110</name>
</gene>
<feature type="domain" description="ABC transporter" evidence="5">
    <location>
        <begin position="9"/>
        <end position="56"/>
    </location>
</feature>
<keyword evidence="1" id="KW-0813">Transport</keyword>
<keyword evidence="4" id="KW-0472">Membrane</keyword>
<dbReference type="InterPro" id="IPR027417">
    <property type="entry name" value="P-loop_NTPase"/>
</dbReference>
<dbReference type="GO" id="GO:0005524">
    <property type="term" value="F:ATP binding"/>
    <property type="evidence" value="ECO:0007669"/>
    <property type="project" value="InterPro"/>
</dbReference>
<dbReference type="PANTHER" id="PTHR11384">
    <property type="entry name" value="ATP-BINDING CASSETTE, SUB-FAMILY D MEMBER"/>
    <property type="match status" value="1"/>
</dbReference>
<proteinExistence type="predicted"/>
<dbReference type="Proteomes" id="UP000278733">
    <property type="component" value="Chromosome"/>
</dbReference>
<dbReference type="Gene3D" id="3.40.50.300">
    <property type="entry name" value="P-loop containing nucleotide triphosphate hydrolases"/>
    <property type="match status" value="1"/>
</dbReference>
<dbReference type="InterPro" id="IPR050835">
    <property type="entry name" value="ABC_transporter_sub-D"/>
</dbReference>
<dbReference type="Pfam" id="PF00005">
    <property type="entry name" value="ABC_tran"/>
    <property type="match status" value="1"/>
</dbReference>